<dbReference type="PATRIC" id="fig|1123384.7.peg.1184"/>
<dbReference type="OrthoDB" id="9762705at2"/>
<dbReference type="AlphaFoldDB" id="A0A0X1KRK4"/>
<gene>
    <name evidence="4" type="ORF">AJ81_05910</name>
</gene>
<dbReference type="Gene3D" id="3.40.50.2000">
    <property type="entry name" value="Glycogen Phosphorylase B"/>
    <property type="match status" value="2"/>
</dbReference>
<keyword evidence="5" id="KW-1185">Reference proteome</keyword>
<keyword evidence="2" id="KW-0812">Transmembrane</keyword>
<dbReference type="RefSeq" id="WP_031505489.1">
    <property type="nucleotide sequence ID" value="NC_022795.1"/>
</dbReference>
<dbReference type="PANTHER" id="PTHR46401:SF2">
    <property type="entry name" value="GLYCOSYLTRANSFERASE WBBK-RELATED"/>
    <property type="match status" value="1"/>
</dbReference>
<organism evidence="4 5">
    <name type="scientific">Pseudothermotoga hypogea DSM 11164 = NBRC 106472</name>
    <dbReference type="NCBI Taxonomy" id="1123384"/>
    <lineage>
        <taxon>Bacteria</taxon>
        <taxon>Thermotogati</taxon>
        <taxon>Thermotogota</taxon>
        <taxon>Thermotogae</taxon>
        <taxon>Thermotogales</taxon>
        <taxon>Thermotogaceae</taxon>
        <taxon>Pseudothermotoga</taxon>
    </lineage>
</organism>
<proteinExistence type="predicted"/>
<keyword evidence="2" id="KW-1133">Transmembrane helix</keyword>
<evidence type="ECO:0000259" key="3">
    <source>
        <dbReference type="Pfam" id="PF00534"/>
    </source>
</evidence>
<dbReference type="STRING" id="1123384.AJ81_05910"/>
<feature type="transmembrane region" description="Helical" evidence="2">
    <location>
        <begin position="101"/>
        <end position="124"/>
    </location>
</feature>
<reference evidence="4 5" key="1">
    <citation type="submission" date="2014-01" db="EMBL/GenBank/DDBJ databases">
        <title>Genome sequencing of Thermotog hypogea.</title>
        <authorList>
            <person name="Zhang X."/>
            <person name="Alvare G."/>
            <person name="Fristensky B."/>
            <person name="Chen L."/>
            <person name="Suen T."/>
            <person name="Chen Q."/>
            <person name="Ma K."/>
        </authorList>
    </citation>
    <scope>NUCLEOTIDE SEQUENCE [LARGE SCALE GENOMIC DNA]</scope>
    <source>
        <strain evidence="4 5">DSM 11164</strain>
    </source>
</reference>
<evidence type="ECO:0000256" key="2">
    <source>
        <dbReference type="SAM" id="Phobius"/>
    </source>
</evidence>
<dbReference type="CDD" id="cd03801">
    <property type="entry name" value="GT4_PimA-like"/>
    <property type="match status" value="1"/>
</dbReference>
<dbReference type="Proteomes" id="UP000077469">
    <property type="component" value="Chromosome"/>
</dbReference>
<dbReference type="GO" id="GO:0016757">
    <property type="term" value="F:glycosyltransferase activity"/>
    <property type="evidence" value="ECO:0007669"/>
    <property type="project" value="InterPro"/>
</dbReference>
<dbReference type="Pfam" id="PF00534">
    <property type="entry name" value="Glycos_transf_1"/>
    <property type="match status" value="1"/>
</dbReference>
<evidence type="ECO:0000313" key="4">
    <source>
        <dbReference type="EMBL" id="AJC73804.1"/>
    </source>
</evidence>
<dbReference type="KEGG" id="phy:AJ81_05910"/>
<dbReference type="SUPFAM" id="SSF53756">
    <property type="entry name" value="UDP-Glycosyltransferase/glycogen phosphorylase"/>
    <property type="match status" value="1"/>
</dbReference>
<keyword evidence="2" id="KW-0472">Membrane</keyword>
<dbReference type="EMBL" id="CP007141">
    <property type="protein sequence ID" value="AJC73804.1"/>
    <property type="molecule type" value="Genomic_DNA"/>
</dbReference>
<name>A0A0X1KRK4_9THEM</name>
<dbReference type="PANTHER" id="PTHR46401">
    <property type="entry name" value="GLYCOSYLTRANSFERASE WBBK-RELATED"/>
    <property type="match status" value="1"/>
</dbReference>
<dbReference type="GO" id="GO:0009103">
    <property type="term" value="P:lipopolysaccharide biosynthetic process"/>
    <property type="evidence" value="ECO:0007669"/>
    <property type="project" value="TreeGrafter"/>
</dbReference>
<keyword evidence="1 4" id="KW-0808">Transferase</keyword>
<protein>
    <submittedName>
        <fullName evidence="4">Glycosyl transferase family 1</fullName>
    </submittedName>
</protein>
<dbReference type="InterPro" id="IPR001296">
    <property type="entry name" value="Glyco_trans_1"/>
</dbReference>
<sequence>MKIALVHFRAGFTDGVSLEMEKWKKVLEEMGHEVIYVAGEFDQAGGIQIRFLSMNDATNLQIHKNAFEKLTVSERTFQEMFENYAGRIEAELREKLPKLDLLIVNNIFSLGFNLAAAVALANFVREKNLKVIAHHHDFYWERERYSTPQCEYVKRILEEYFPPKDELILHVTINRLAQEELRRRKNIDSVVVPNVFDFNQPAWQIDEYNRDLRSALDIFEDDLVVLHATRIVPRKAIEIAMDFVACLNEKVEKKVHFVLAGFPETESQEYYRKILKKAESMPYETHFAFEMVRSERFVNDRKYYSLWDMYAICDVITYTSLLEGWGNQLIEAVFARKPLVVFEYPVYKSDIASLGFQFISLGDTAHYDENEGLYRVDVQRLDDAAERLKELLCDPKRLSEIVEKNFQIGRTHLSLESLKLLLKNILMRIGC</sequence>
<accession>A0A0X1KRK4</accession>
<dbReference type="PaxDb" id="1123384-AJ81_05910"/>
<evidence type="ECO:0000256" key="1">
    <source>
        <dbReference type="ARBA" id="ARBA00022679"/>
    </source>
</evidence>
<feature type="domain" description="Glycosyl transferase family 1" evidence="3">
    <location>
        <begin position="212"/>
        <end position="348"/>
    </location>
</feature>
<evidence type="ECO:0000313" key="5">
    <source>
        <dbReference type="Proteomes" id="UP000077469"/>
    </source>
</evidence>